<evidence type="ECO:0000256" key="7">
    <source>
        <dbReference type="ARBA" id="ARBA00022786"/>
    </source>
</evidence>
<keyword evidence="6 9" id="KW-0863">Zinc-finger</keyword>
<evidence type="ECO:0000256" key="6">
    <source>
        <dbReference type="ARBA" id="ARBA00022771"/>
    </source>
</evidence>
<evidence type="ECO:0000256" key="8">
    <source>
        <dbReference type="ARBA" id="ARBA00022833"/>
    </source>
</evidence>
<dbReference type="PROSITE" id="PS51873">
    <property type="entry name" value="TRIAD"/>
    <property type="match status" value="1"/>
</dbReference>
<organism evidence="12 13">
    <name type="scientific">Heligmosomoides polygyrus</name>
    <name type="common">Parasitic roundworm</name>
    <dbReference type="NCBI Taxonomy" id="6339"/>
    <lineage>
        <taxon>Eukaryota</taxon>
        <taxon>Metazoa</taxon>
        <taxon>Ecdysozoa</taxon>
        <taxon>Nematoda</taxon>
        <taxon>Chromadorea</taxon>
        <taxon>Rhabditida</taxon>
        <taxon>Rhabditina</taxon>
        <taxon>Rhabditomorpha</taxon>
        <taxon>Strongyloidea</taxon>
        <taxon>Heligmosomidae</taxon>
        <taxon>Heligmosomoides</taxon>
    </lineage>
</organism>
<keyword evidence="8" id="KW-0862">Zinc</keyword>
<feature type="domain" description="RING-type" evidence="10">
    <location>
        <begin position="348"/>
        <end position="390"/>
    </location>
</feature>
<sequence>LLYNGFSSELKCANEVNNTAIVVGCVPECYQHDSMFESRIREVLEMNGIELKRAYLHHYSMERHDTNDLVRKLVSRTIVEYLMRRREWHGPVPLRSREWGELLDGNLLPWTWRPLDVIEDEHGARVGEGELTFKDVELGLRLLDLLTMDDLDLKFSMRDGPEQRILMKPLYCVGVGVTKEVRVACDAFIRHLNEEESSNARLAYDDGQLFSSLEIVDKTWTQGYYATDDCDTSEGELSVQGWPPEFGANYVEFVRKKLRGTAVIDVDLVGERITLVGQDADVARRKLEFFAQNPTICGGAKLKFIDEWTMEFSGTLEQHELLLNYLEEVDGRLISTSSKVNTTSKPNCPICLSPVSDAFYCLECGHYYCLKCIIYQVKTLIRNRDLPLRCFNVDCGKLLVVSDLKYLLLGDARLPWLNAKKVQCLLDSTMDCMLQKETSLRRCPTPDCYGLFMVATIEKNKVVTCDSCKRARCSACMVEPHEGVSCDEYAVLRSDEAASLRAYLKKKEGRVRQCPTETCGAYIEKGEGCNHMHCSMCNIHFCWICGFRDESQSKVYGHLRDKHGAIGEEWPLFGNALVEPFRPRRFPDRRVHFLAFEDDRVDDNGVFDPFVGLPF</sequence>
<evidence type="ECO:0000259" key="10">
    <source>
        <dbReference type="PROSITE" id="PS50089"/>
    </source>
</evidence>
<dbReference type="Pfam" id="PF01485">
    <property type="entry name" value="IBR"/>
    <property type="match status" value="2"/>
</dbReference>
<keyword evidence="12" id="KW-1185">Reference proteome</keyword>
<keyword evidence="4" id="KW-0479">Metal-binding</keyword>
<evidence type="ECO:0000256" key="4">
    <source>
        <dbReference type="ARBA" id="ARBA00022723"/>
    </source>
</evidence>
<name>A0A8L8KLC0_HELPZ</name>
<dbReference type="InterPro" id="IPR017907">
    <property type="entry name" value="Znf_RING_CS"/>
</dbReference>
<dbReference type="EC" id="2.3.2.31" evidence="2"/>
<dbReference type="SMART" id="SM00647">
    <property type="entry name" value="IBR"/>
    <property type="match status" value="2"/>
</dbReference>
<protein>
    <recommendedName>
        <fullName evidence="2">RBR-type E3 ubiquitin transferase</fullName>
        <ecNumber evidence="2">2.3.2.31</ecNumber>
    </recommendedName>
</protein>
<evidence type="ECO:0000259" key="11">
    <source>
        <dbReference type="PROSITE" id="PS51873"/>
    </source>
</evidence>
<dbReference type="InterPro" id="IPR001841">
    <property type="entry name" value="Znf_RING"/>
</dbReference>
<evidence type="ECO:0000256" key="1">
    <source>
        <dbReference type="ARBA" id="ARBA00001798"/>
    </source>
</evidence>
<comment type="catalytic activity">
    <reaction evidence="1">
        <text>[E2 ubiquitin-conjugating enzyme]-S-ubiquitinyl-L-cysteine + [acceptor protein]-L-lysine = [E2 ubiquitin-conjugating enzyme]-L-cysteine + [acceptor protein]-N(6)-ubiquitinyl-L-lysine.</text>
        <dbReference type="EC" id="2.3.2.31"/>
    </reaction>
</comment>
<dbReference type="GO" id="GO:0061630">
    <property type="term" value="F:ubiquitin protein ligase activity"/>
    <property type="evidence" value="ECO:0007669"/>
    <property type="project" value="UniProtKB-EC"/>
</dbReference>
<dbReference type="InterPro" id="IPR002867">
    <property type="entry name" value="IBR_dom"/>
</dbReference>
<dbReference type="PANTHER" id="PTHR11685">
    <property type="entry name" value="RBR FAMILY RING FINGER AND IBR DOMAIN-CONTAINING"/>
    <property type="match status" value="1"/>
</dbReference>
<evidence type="ECO:0000256" key="5">
    <source>
        <dbReference type="ARBA" id="ARBA00022737"/>
    </source>
</evidence>
<accession>A0A8L8KLC0</accession>
<keyword evidence="7" id="KW-0833">Ubl conjugation pathway</keyword>
<dbReference type="Proteomes" id="UP000050761">
    <property type="component" value="Unassembled WGS sequence"/>
</dbReference>
<evidence type="ECO:0000256" key="9">
    <source>
        <dbReference type="PROSITE-ProRule" id="PRU00175"/>
    </source>
</evidence>
<dbReference type="CDD" id="cd20335">
    <property type="entry name" value="BRcat_RBR"/>
    <property type="match status" value="1"/>
</dbReference>
<dbReference type="Gene3D" id="1.20.120.1750">
    <property type="match status" value="1"/>
</dbReference>
<evidence type="ECO:0000313" key="13">
    <source>
        <dbReference type="WBParaSite" id="HPBE_0001799701-mRNA-1"/>
    </source>
</evidence>
<dbReference type="PROSITE" id="PS50089">
    <property type="entry name" value="ZF_RING_2"/>
    <property type="match status" value="1"/>
</dbReference>
<keyword evidence="5" id="KW-0677">Repeat</keyword>
<reference evidence="13" key="1">
    <citation type="submission" date="2019-09" db="UniProtKB">
        <authorList>
            <consortium name="WormBaseParasite"/>
        </authorList>
    </citation>
    <scope>IDENTIFICATION</scope>
</reference>
<evidence type="ECO:0000256" key="3">
    <source>
        <dbReference type="ARBA" id="ARBA00022679"/>
    </source>
</evidence>
<dbReference type="InterPro" id="IPR013083">
    <property type="entry name" value="Znf_RING/FYVE/PHD"/>
</dbReference>
<feature type="domain" description="RING-type" evidence="11">
    <location>
        <begin position="344"/>
        <end position="569"/>
    </location>
</feature>
<dbReference type="InterPro" id="IPR044066">
    <property type="entry name" value="TRIAD_supradom"/>
</dbReference>
<dbReference type="GO" id="GO:0016567">
    <property type="term" value="P:protein ubiquitination"/>
    <property type="evidence" value="ECO:0007669"/>
    <property type="project" value="InterPro"/>
</dbReference>
<dbReference type="PROSITE" id="PS00518">
    <property type="entry name" value="ZF_RING_1"/>
    <property type="match status" value="1"/>
</dbReference>
<evidence type="ECO:0000313" key="12">
    <source>
        <dbReference type="Proteomes" id="UP000050761"/>
    </source>
</evidence>
<keyword evidence="3" id="KW-0808">Transferase</keyword>
<dbReference type="AlphaFoldDB" id="A0A8L8KLC0"/>
<proteinExistence type="predicted"/>
<dbReference type="InterPro" id="IPR031127">
    <property type="entry name" value="E3_UB_ligase_RBR"/>
</dbReference>
<dbReference type="WBParaSite" id="HPBE_0001799701-mRNA-1">
    <property type="protein sequence ID" value="HPBE_0001799701-mRNA-1"/>
    <property type="gene ID" value="HPBE_0001799701"/>
</dbReference>
<evidence type="ECO:0000256" key="2">
    <source>
        <dbReference type="ARBA" id="ARBA00012251"/>
    </source>
</evidence>
<dbReference type="Gene3D" id="3.30.40.10">
    <property type="entry name" value="Zinc/RING finger domain, C3HC4 (zinc finger)"/>
    <property type="match status" value="1"/>
</dbReference>
<dbReference type="SUPFAM" id="SSF57850">
    <property type="entry name" value="RING/U-box"/>
    <property type="match status" value="3"/>
</dbReference>
<dbReference type="GO" id="GO:0008270">
    <property type="term" value="F:zinc ion binding"/>
    <property type="evidence" value="ECO:0007669"/>
    <property type="project" value="UniProtKB-KW"/>
</dbReference>